<evidence type="ECO:0000313" key="10">
    <source>
        <dbReference type="Proteomes" id="UP000293874"/>
    </source>
</evidence>
<dbReference type="InterPro" id="IPR037914">
    <property type="entry name" value="SpoVT-AbrB_sf"/>
</dbReference>
<evidence type="ECO:0000256" key="6">
    <source>
        <dbReference type="ARBA" id="ARBA00023163"/>
    </source>
</evidence>
<dbReference type="CDD" id="cd16321">
    <property type="entry name" value="MraZ_C"/>
    <property type="match status" value="1"/>
</dbReference>
<evidence type="ECO:0000256" key="7">
    <source>
        <dbReference type="HAMAP-Rule" id="MF_01008"/>
    </source>
</evidence>
<evidence type="ECO:0000256" key="5">
    <source>
        <dbReference type="ARBA" id="ARBA00023125"/>
    </source>
</evidence>
<keyword evidence="10" id="KW-1185">Reference proteome</keyword>
<comment type="similarity">
    <text evidence="7">Belongs to the MraZ family.</text>
</comment>
<dbReference type="GO" id="GO:0003700">
    <property type="term" value="F:DNA-binding transcription factor activity"/>
    <property type="evidence" value="ECO:0007669"/>
    <property type="project" value="UniProtKB-UniRule"/>
</dbReference>
<keyword evidence="2 7" id="KW-0963">Cytoplasm</keyword>
<dbReference type="InterPro" id="IPR035644">
    <property type="entry name" value="MraZ_C"/>
</dbReference>
<dbReference type="NCBIfam" id="TIGR00242">
    <property type="entry name" value="division/cell wall cluster transcriptional repressor MraZ"/>
    <property type="match status" value="1"/>
</dbReference>
<accession>A0A4Q7MS99</accession>
<dbReference type="GO" id="GO:0009295">
    <property type="term" value="C:nucleoid"/>
    <property type="evidence" value="ECO:0007669"/>
    <property type="project" value="UniProtKB-SubCell"/>
</dbReference>
<dbReference type="AlphaFoldDB" id="A0A4Q7MS99"/>
<keyword evidence="3" id="KW-0677">Repeat</keyword>
<dbReference type="RefSeq" id="WP_127130811.1">
    <property type="nucleotide sequence ID" value="NZ_CP042431.1"/>
</dbReference>
<dbReference type="InterPro" id="IPR003444">
    <property type="entry name" value="MraZ"/>
</dbReference>
<feature type="domain" description="SpoVT-AbrB" evidence="8">
    <location>
        <begin position="82"/>
        <end position="125"/>
    </location>
</feature>
<dbReference type="Gene3D" id="3.40.1550.20">
    <property type="entry name" value="Transcriptional regulator MraZ domain"/>
    <property type="match status" value="1"/>
</dbReference>
<evidence type="ECO:0000259" key="8">
    <source>
        <dbReference type="PROSITE" id="PS51740"/>
    </source>
</evidence>
<sequence>MIEFLGEYEATLDAKGRFLLPAALKKQIPEEAGTQFVINRGFETCLVLYPTLSWKPIFSRLSKLNDFDPKVREFRRKFLNGATNIELDSAGRLLVPPNLKEYAGLDKDIVVVSAVNKIEIWDKVKYQQFFESSSSDNFSQLAHQVMAGADSAPSDLEL</sequence>
<dbReference type="EMBL" id="SGXA01000002">
    <property type="protein sequence ID" value="RZS70794.1"/>
    <property type="molecule type" value="Genomic_DNA"/>
</dbReference>
<keyword evidence="6 7" id="KW-0804">Transcription</keyword>
<protein>
    <recommendedName>
        <fullName evidence="1 7">Transcriptional regulator MraZ</fullName>
    </recommendedName>
</protein>
<proteinExistence type="inferred from homology"/>
<keyword evidence="4 7" id="KW-0805">Transcription regulation</keyword>
<name>A0A4Q7MS99_9BACT</name>
<dbReference type="InterPro" id="IPR038619">
    <property type="entry name" value="MraZ_sf"/>
</dbReference>
<organism evidence="9 10">
    <name type="scientific">Pseudobacter ginsenosidimutans</name>
    <dbReference type="NCBI Taxonomy" id="661488"/>
    <lineage>
        <taxon>Bacteria</taxon>
        <taxon>Pseudomonadati</taxon>
        <taxon>Bacteroidota</taxon>
        <taxon>Chitinophagia</taxon>
        <taxon>Chitinophagales</taxon>
        <taxon>Chitinophagaceae</taxon>
        <taxon>Pseudobacter</taxon>
    </lineage>
</organism>
<comment type="caution">
    <text evidence="9">The sequence shown here is derived from an EMBL/GenBank/DDBJ whole genome shotgun (WGS) entry which is preliminary data.</text>
</comment>
<dbReference type="Pfam" id="PF02381">
    <property type="entry name" value="MraZ"/>
    <property type="match status" value="2"/>
</dbReference>
<keyword evidence="5 7" id="KW-0238">DNA-binding</keyword>
<evidence type="ECO:0000313" key="9">
    <source>
        <dbReference type="EMBL" id="RZS70794.1"/>
    </source>
</evidence>
<evidence type="ECO:0000256" key="4">
    <source>
        <dbReference type="ARBA" id="ARBA00023015"/>
    </source>
</evidence>
<comment type="subunit">
    <text evidence="7">Forms oligomers.</text>
</comment>
<dbReference type="PANTHER" id="PTHR34701:SF1">
    <property type="entry name" value="TRANSCRIPTIONAL REGULATOR MRAZ"/>
    <property type="match status" value="1"/>
</dbReference>
<evidence type="ECO:0000256" key="1">
    <source>
        <dbReference type="ARBA" id="ARBA00013860"/>
    </source>
</evidence>
<dbReference type="InterPro" id="IPR020603">
    <property type="entry name" value="MraZ_dom"/>
</dbReference>
<dbReference type="GO" id="GO:2000143">
    <property type="term" value="P:negative regulation of DNA-templated transcription initiation"/>
    <property type="evidence" value="ECO:0007669"/>
    <property type="project" value="TreeGrafter"/>
</dbReference>
<dbReference type="HAMAP" id="MF_01008">
    <property type="entry name" value="MraZ"/>
    <property type="match status" value="1"/>
</dbReference>
<dbReference type="InterPro" id="IPR035642">
    <property type="entry name" value="MraZ_N"/>
</dbReference>
<dbReference type="GO" id="GO:0005737">
    <property type="term" value="C:cytoplasm"/>
    <property type="evidence" value="ECO:0007669"/>
    <property type="project" value="UniProtKB-UniRule"/>
</dbReference>
<evidence type="ECO:0000256" key="2">
    <source>
        <dbReference type="ARBA" id="ARBA00022490"/>
    </source>
</evidence>
<dbReference type="InterPro" id="IPR007159">
    <property type="entry name" value="SpoVT-AbrB_dom"/>
</dbReference>
<reference evidence="9 10" key="1">
    <citation type="submission" date="2019-02" db="EMBL/GenBank/DDBJ databases">
        <title>Genomic Encyclopedia of Type Strains, Phase IV (KMG-IV): sequencing the most valuable type-strain genomes for metagenomic binning, comparative biology and taxonomic classification.</title>
        <authorList>
            <person name="Goeker M."/>
        </authorList>
    </citation>
    <scope>NUCLEOTIDE SEQUENCE [LARGE SCALE GENOMIC DNA]</scope>
    <source>
        <strain evidence="9 10">DSM 18116</strain>
    </source>
</reference>
<comment type="subcellular location">
    <subcellularLocation>
        <location evidence="7">Cytoplasm</location>
        <location evidence="7">Nucleoid</location>
    </subcellularLocation>
</comment>
<dbReference type="PANTHER" id="PTHR34701">
    <property type="entry name" value="TRANSCRIPTIONAL REGULATOR MRAZ"/>
    <property type="match status" value="1"/>
</dbReference>
<dbReference type="GO" id="GO:0000976">
    <property type="term" value="F:transcription cis-regulatory region binding"/>
    <property type="evidence" value="ECO:0007669"/>
    <property type="project" value="TreeGrafter"/>
</dbReference>
<dbReference type="PROSITE" id="PS51740">
    <property type="entry name" value="SPOVT_ABRB"/>
    <property type="match status" value="2"/>
</dbReference>
<dbReference type="SUPFAM" id="SSF89447">
    <property type="entry name" value="AbrB/MazE/MraZ-like"/>
    <property type="match status" value="1"/>
</dbReference>
<evidence type="ECO:0000256" key="3">
    <source>
        <dbReference type="ARBA" id="ARBA00022737"/>
    </source>
</evidence>
<gene>
    <name evidence="7" type="primary">mraZ</name>
    <name evidence="9" type="ORF">EV199_2689</name>
</gene>
<dbReference type="Proteomes" id="UP000293874">
    <property type="component" value="Unassembled WGS sequence"/>
</dbReference>
<dbReference type="OrthoDB" id="9807753at2"/>
<dbReference type="CDD" id="cd16320">
    <property type="entry name" value="MraZ_N"/>
    <property type="match status" value="1"/>
</dbReference>
<feature type="domain" description="SpoVT-AbrB" evidence="8">
    <location>
        <begin position="7"/>
        <end position="53"/>
    </location>
</feature>